<evidence type="ECO:0000256" key="2">
    <source>
        <dbReference type="ARBA" id="ARBA00022837"/>
    </source>
</evidence>
<dbReference type="GeneID" id="100377113"/>
<keyword evidence="6" id="KW-1185">Reference proteome</keyword>
<dbReference type="Proteomes" id="UP000694865">
    <property type="component" value="Unplaced"/>
</dbReference>
<dbReference type="InterPro" id="IPR018247">
    <property type="entry name" value="EF_Hand_1_Ca_BS"/>
</dbReference>
<keyword evidence="2" id="KW-0106">Calcium</keyword>
<name>A0ABM0M1T0_SACKO</name>
<dbReference type="NCBIfam" id="TIGR00231">
    <property type="entry name" value="small_GTP"/>
    <property type="match status" value="1"/>
</dbReference>
<dbReference type="InterPro" id="IPR050227">
    <property type="entry name" value="Rab"/>
</dbReference>
<dbReference type="CDD" id="cd00051">
    <property type="entry name" value="EFh"/>
    <property type="match status" value="1"/>
</dbReference>
<feature type="compositionally biased region" description="Low complexity" evidence="4">
    <location>
        <begin position="506"/>
        <end position="518"/>
    </location>
</feature>
<proteinExistence type="predicted"/>
<dbReference type="Pfam" id="PF00071">
    <property type="entry name" value="Ras"/>
    <property type="match status" value="1"/>
</dbReference>
<organism evidence="6 7">
    <name type="scientific">Saccoglossus kowalevskii</name>
    <name type="common">Acorn worm</name>
    <dbReference type="NCBI Taxonomy" id="10224"/>
    <lineage>
        <taxon>Eukaryota</taxon>
        <taxon>Metazoa</taxon>
        <taxon>Hemichordata</taxon>
        <taxon>Enteropneusta</taxon>
        <taxon>Harrimaniidae</taxon>
        <taxon>Saccoglossus</taxon>
    </lineage>
</organism>
<keyword evidence="3" id="KW-0342">GTP-binding</keyword>
<dbReference type="PROSITE" id="PS51420">
    <property type="entry name" value="RHO"/>
    <property type="match status" value="1"/>
</dbReference>
<evidence type="ECO:0000256" key="1">
    <source>
        <dbReference type="ARBA" id="ARBA00022741"/>
    </source>
</evidence>
<dbReference type="InterPro" id="IPR011992">
    <property type="entry name" value="EF-hand-dom_pair"/>
</dbReference>
<dbReference type="PROSITE" id="PS51421">
    <property type="entry name" value="RAS"/>
    <property type="match status" value="1"/>
</dbReference>
<dbReference type="SUPFAM" id="SSF52540">
    <property type="entry name" value="P-loop containing nucleoside triphosphate hydrolases"/>
    <property type="match status" value="1"/>
</dbReference>
<dbReference type="Pfam" id="PF13499">
    <property type="entry name" value="EF-hand_7"/>
    <property type="match status" value="1"/>
</dbReference>
<feature type="region of interest" description="Disordered" evidence="4">
    <location>
        <begin position="500"/>
        <end position="533"/>
    </location>
</feature>
<reference evidence="7" key="1">
    <citation type="submission" date="2025-08" db="UniProtKB">
        <authorList>
            <consortium name="RefSeq"/>
        </authorList>
    </citation>
    <scope>IDENTIFICATION</scope>
    <source>
        <tissue evidence="7">Testes</tissue>
    </source>
</reference>
<dbReference type="SMART" id="SM00174">
    <property type="entry name" value="RHO"/>
    <property type="match status" value="1"/>
</dbReference>
<dbReference type="PROSITE" id="PS51419">
    <property type="entry name" value="RAB"/>
    <property type="match status" value="1"/>
</dbReference>
<protein>
    <submittedName>
        <fullName evidence="7">Ras and EF-hand domain-containing protein-like</fullName>
    </submittedName>
</protein>
<evidence type="ECO:0000256" key="4">
    <source>
        <dbReference type="SAM" id="MobiDB-lite"/>
    </source>
</evidence>
<dbReference type="PROSITE" id="PS50222">
    <property type="entry name" value="EF_HAND_2"/>
    <property type="match status" value="1"/>
</dbReference>
<evidence type="ECO:0000256" key="3">
    <source>
        <dbReference type="ARBA" id="ARBA00023134"/>
    </source>
</evidence>
<dbReference type="Gene3D" id="3.40.50.300">
    <property type="entry name" value="P-loop containing nucleotide triphosphate hydrolases"/>
    <property type="match status" value="1"/>
</dbReference>
<evidence type="ECO:0000313" key="6">
    <source>
        <dbReference type="Proteomes" id="UP000694865"/>
    </source>
</evidence>
<evidence type="ECO:0000259" key="5">
    <source>
        <dbReference type="PROSITE" id="PS50222"/>
    </source>
</evidence>
<evidence type="ECO:0000313" key="7">
    <source>
        <dbReference type="RefSeq" id="XP_006813971.1"/>
    </source>
</evidence>
<dbReference type="PROSITE" id="PS00018">
    <property type="entry name" value="EF_HAND_1"/>
    <property type="match status" value="1"/>
</dbReference>
<dbReference type="InterPro" id="IPR002048">
    <property type="entry name" value="EF_hand_dom"/>
</dbReference>
<feature type="region of interest" description="Disordered" evidence="4">
    <location>
        <begin position="88"/>
        <end position="114"/>
    </location>
</feature>
<dbReference type="Gene3D" id="1.10.238.10">
    <property type="entry name" value="EF-hand"/>
    <property type="match status" value="1"/>
</dbReference>
<dbReference type="InterPro" id="IPR001806">
    <property type="entry name" value="Small_GTPase"/>
</dbReference>
<sequence>MTTEFEGVGQTPSVTEMQDMLTQKATELFMLCDKEEKGFITKRDMQRLGGELPLTPDQLEAVFDSLDDDGNGYLTLEEFTEGFGGFLGFGSEDPAEEEGHRDVYEDEQGEEDDTQEDIAFQQALEGLGATSLFDDSGRGKLGRLQPYDQQHIKELWKKIKSSEPELLGDFEDFIQKVSSDIRKARIDSDELESALRNRAYAHDEEVRKLYEEMEIQIKAEKEKILNEEKGKERKIREEMSQELLRKEQEVQELLQKQKDLETKLQEMNATQSEIATENEELAKYNESLQDKLENTSISLVEAKQYLKEIQEKALREKRERAQAALKVTEGIAQERESLVRQLDMLRDMNKKLKDDKDMHEASKQSFEIAEPGSTLQDELNEATKGESQPSPKKSMLVKQGSVMSDYITQSSPKRKANQGSLRTSLEGSQTLDSLEEIDDIEYDDDDIEVDDDAYYIERMKDNDDSGVNNNSKEEMNILHYTDDSSLGTQSKHVMRNGAATMIGGDSQSRSAESISPSSPRGEPVGCQATSTPTHNPERVFKVVFVGDSGVGKSSFIYRFCNDSFKSNFSATIGVDFQVKNVIVDHKMIALQLWDTAGQERFRSITKQYFRKADGVIVVYDVTSESSFTSVRNWMSSVQDGVEEGTVIMIIGNKTDMEDERQVKQKDGHRLSEEYETLFYEASAKSSYNVDESIQALSRKLQEKEDRELQKVLQLGQSEDKKKGCCNLD</sequence>
<dbReference type="PRINTS" id="PR00449">
    <property type="entry name" value="RASTRNSFRMNG"/>
</dbReference>
<dbReference type="PROSITE" id="PS51417">
    <property type="entry name" value="ARF"/>
    <property type="match status" value="1"/>
</dbReference>
<feature type="region of interest" description="Disordered" evidence="4">
    <location>
        <begin position="353"/>
        <end position="438"/>
    </location>
</feature>
<dbReference type="SMART" id="SM00175">
    <property type="entry name" value="RAB"/>
    <property type="match status" value="1"/>
</dbReference>
<feature type="domain" description="EF-hand" evidence="5">
    <location>
        <begin position="54"/>
        <end position="89"/>
    </location>
</feature>
<feature type="compositionally biased region" description="Acidic residues" evidence="4">
    <location>
        <begin position="104"/>
        <end position="114"/>
    </location>
</feature>
<dbReference type="InterPro" id="IPR005225">
    <property type="entry name" value="Small_GTP-bd"/>
</dbReference>
<dbReference type="CDD" id="cd00154">
    <property type="entry name" value="Rab"/>
    <property type="match status" value="1"/>
</dbReference>
<dbReference type="RefSeq" id="XP_006813971.1">
    <property type="nucleotide sequence ID" value="XM_006813908.1"/>
</dbReference>
<dbReference type="InterPro" id="IPR027417">
    <property type="entry name" value="P-loop_NTPase"/>
</dbReference>
<dbReference type="SUPFAM" id="SSF47473">
    <property type="entry name" value="EF-hand"/>
    <property type="match status" value="1"/>
</dbReference>
<feature type="compositionally biased region" description="Basic and acidic residues" evidence="4">
    <location>
        <begin position="353"/>
        <end position="362"/>
    </location>
</feature>
<dbReference type="SMART" id="SM00054">
    <property type="entry name" value="EFh"/>
    <property type="match status" value="2"/>
</dbReference>
<dbReference type="SMART" id="SM00173">
    <property type="entry name" value="RAS"/>
    <property type="match status" value="1"/>
</dbReference>
<accession>A0ABM0M1T0</accession>
<keyword evidence="1" id="KW-0547">Nucleotide-binding</keyword>
<dbReference type="SMART" id="SM00176">
    <property type="entry name" value="RAN"/>
    <property type="match status" value="1"/>
</dbReference>
<dbReference type="PANTHER" id="PTHR47977">
    <property type="entry name" value="RAS-RELATED PROTEIN RAB"/>
    <property type="match status" value="1"/>
</dbReference>
<dbReference type="SMART" id="SM00177">
    <property type="entry name" value="ARF"/>
    <property type="match status" value="1"/>
</dbReference>
<feature type="compositionally biased region" description="Polar residues" evidence="4">
    <location>
        <begin position="406"/>
        <end position="432"/>
    </location>
</feature>
<gene>
    <name evidence="7" type="primary">LOC100377113</name>
</gene>